<accession>A0A382ITG4</accession>
<sequence length="78" mass="9095">MSRDCLLLNGNGKPVSYFPLSVVDWKTALKLIITRNVVVIKDHANWLVRSPSITFRVPSIIMLQRYHRFSNYVKFSRS</sequence>
<reference evidence="1" key="1">
    <citation type="submission" date="2018-05" db="EMBL/GenBank/DDBJ databases">
        <authorList>
            <person name="Lanie J.A."/>
            <person name="Ng W.-L."/>
            <person name="Kazmierczak K.M."/>
            <person name="Andrzejewski T.M."/>
            <person name="Davidsen T.M."/>
            <person name="Wayne K.J."/>
            <person name="Tettelin H."/>
            <person name="Glass J.I."/>
            <person name="Rusch D."/>
            <person name="Podicherti R."/>
            <person name="Tsui H.-C.T."/>
            <person name="Winkler M.E."/>
        </authorList>
    </citation>
    <scope>NUCLEOTIDE SEQUENCE</scope>
</reference>
<protein>
    <submittedName>
        <fullName evidence="1">Uncharacterized protein</fullName>
    </submittedName>
</protein>
<name>A0A382ITG4_9ZZZZ</name>
<organism evidence="1">
    <name type="scientific">marine metagenome</name>
    <dbReference type="NCBI Taxonomy" id="408172"/>
    <lineage>
        <taxon>unclassified sequences</taxon>
        <taxon>metagenomes</taxon>
        <taxon>ecological metagenomes</taxon>
    </lineage>
</organism>
<gene>
    <name evidence="1" type="ORF">METZ01_LOCUS254775</name>
</gene>
<evidence type="ECO:0000313" key="1">
    <source>
        <dbReference type="EMBL" id="SVC01921.1"/>
    </source>
</evidence>
<dbReference type="AlphaFoldDB" id="A0A382ITG4"/>
<dbReference type="EMBL" id="UINC01068935">
    <property type="protein sequence ID" value="SVC01921.1"/>
    <property type="molecule type" value="Genomic_DNA"/>
</dbReference>
<feature type="non-terminal residue" evidence="1">
    <location>
        <position position="78"/>
    </location>
</feature>
<proteinExistence type="predicted"/>